<evidence type="ECO:0000313" key="3">
    <source>
        <dbReference type="Proteomes" id="UP000664332"/>
    </source>
</evidence>
<feature type="region of interest" description="Disordered" evidence="1">
    <location>
        <begin position="209"/>
        <end position="241"/>
    </location>
</feature>
<reference evidence="2" key="1">
    <citation type="submission" date="2021-03" db="EMBL/GenBank/DDBJ databases">
        <authorList>
            <person name="Sun Q."/>
        </authorList>
    </citation>
    <scope>NUCLEOTIDE SEQUENCE</scope>
    <source>
        <strain evidence="2">CCM 8862</strain>
    </source>
</reference>
<protein>
    <submittedName>
        <fullName evidence="2">Choice-of-anchor M domain-containing protein</fullName>
    </submittedName>
</protein>
<proteinExistence type="predicted"/>
<dbReference type="EMBL" id="JAFLEQ010000013">
    <property type="protein sequence ID" value="MBN9644435.1"/>
    <property type="molecule type" value="Genomic_DNA"/>
</dbReference>
<dbReference type="AlphaFoldDB" id="A0A939IXG1"/>
<comment type="caution">
    <text evidence="2">The sequence shown here is derived from an EMBL/GenBank/DDBJ whole genome shotgun (WGS) entry which is preliminary data.</text>
</comment>
<gene>
    <name evidence="2" type="ORF">JZY06_07395</name>
</gene>
<name>A0A939IXG1_9CORY</name>
<feature type="non-terminal residue" evidence="2">
    <location>
        <position position="1"/>
    </location>
</feature>
<evidence type="ECO:0000313" key="2">
    <source>
        <dbReference type="EMBL" id="MBN9644435.1"/>
    </source>
</evidence>
<organism evidence="2 3">
    <name type="scientific">Corynebacterium mendelii</name>
    <dbReference type="NCBI Taxonomy" id="2765362"/>
    <lineage>
        <taxon>Bacteria</taxon>
        <taxon>Bacillati</taxon>
        <taxon>Actinomycetota</taxon>
        <taxon>Actinomycetes</taxon>
        <taxon>Mycobacteriales</taxon>
        <taxon>Corynebacteriaceae</taxon>
        <taxon>Corynebacterium</taxon>
    </lineage>
</organism>
<dbReference type="NCBIfam" id="TIGR03769">
    <property type="entry name" value="P_ac_wall_RPT"/>
    <property type="match status" value="1"/>
</dbReference>
<keyword evidence="3" id="KW-1185">Reference proteome</keyword>
<feature type="non-terminal residue" evidence="2">
    <location>
        <position position="487"/>
    </location>
</feature>
<feature type="compositionally biased region" description="Polar residues" evidence="1">
    <location>
        <begin position="214"/>
        <end position="223"/>
    </location>
</feature>
<dbReference type="NCBIfam" id="NF038134">
    <property type="entry name" value="choice_anch_M"/>
    <property type="match status" value="1"/>
</dbReference>
<dbReference type="InterPro" id="IPR022435">
    <property type="entry name" value="Surface-anchored_actinobac"/>
</dbReference>
<dbReference type="Proteomes" id="UP000664332">
    <property type="component" value="Unassembled WGS sequence"/>
</dbReference>
<feature type="compositionally biased region" description="Basic and acidic residues" evidence="1">
    <location>
        <begin position="224"/>
        <end position="240"/>
    </location>
</feature>
<sequence>VCAGRKLLYHGHVDGPYVSRNGDGDLTVMAVDGSEVLDSDDVCMRLGPDSFNGKEVSRMVVPDDPNLSFLGQPGTILWHAPAQLYDGWKPIWAGFGAFDPGHEWNVPDDFVSNTLELELKDFAGPGEMEVWNYIAGWGSASRIFSSRDIRKYIVSVGGHAHTNWTFTEPGIYKLTWQATGRHFDGTTEKTPEITHYWLVGTDGDVHLADGSSPGLGSTGVTAEQQREEMGLSEPVGDRPEPPAPVVDQPTLDEENLKTQFDKAWPPENLDNTFSGGVVTSKLGYDDYGYLEPKWSDDKDKSFGSTVWVEVPDNTLSCLDGDDKNLKDFIRNSGKTSAWITGGESDDDAPTVVFDTTGVDYDKLNDQKLTYSVTTESYGGGVVAAGPGKSNTFMPVSVGGSTISRKLQFLQAGQYPTRFMFSHPGIYSHTIDVIGKTPEDKYTSGWVTLKFLVGNETINYWRDKLGDDEQMLSVDADRGCGTTIVTAD</sequence>
<accession>A0A939IXG1</accession>
<evidence type="ECO:0000256" key="1">
    <source>
        <dbReference type="SAM" id="MobiDB-lite"/>
    </source>
</evidence>